<comment type="caution">
    <text evidence="3">The sequence shown here is derived from an EMBL/GenBank/DDBJ whole genome shotgun (WGS) entry which is preliminary data.</text>
</comment>
<dbReference type="RefSeq" id="WP_160427042.1">
    <property type="nucleotide sequence ID" value="NZ_WSTA01000143.1"/>
</dbReference>
<feature type="transmembrane region" description="Helical" evidence="2">
    <location>
        <begin position="321"/>
        <end position="340"/>
    </location>
</feature>
<feature type="transmembrane region" description="Helical" evidence="2">
    <location>
        <begin position="288"/>
        <end position="314"/>
    </location>
</feature>
<evidence type="ECO:0000256" key="1">
    <source>
        <dbReference type="SAM" id="MobiDB-lite"/>
    </source>
</evidence>
<evidence type="ECO:0000256" key="2">
    <source>
        <dbReference type="SAM" id="Phobius"/>
    </source>
</evidence>
<feature type="transmembrane region" description="Helical" evidence="2">
    <location>
        <begin position="212"/>
        <end position="239"/>
    </location>
</feature>
<accession>A0A6I4P1X4</accession>
<keyword evidence="2" id="KW-0472">Membrane</keyword>
<evidence type="ECO:0000313" key="3">
    <source>
        <dbReference type="EMBL" id="MWC00412.1"/>
    </source>
</evidence>
<keyword evidence="2" id="KW-1133">Transmembrane helix</keyword>
<feature type="transmembrane region" description="Helical" evidence="2">
    <location>
        <begin position="169"/>
        <end position="192"/>
    </location>
</feature>
<feature type="transmembrane region" description="Helical" evidence="2">
    <location>
        <begin position="352"/>
        <end position="369"/>
    </location>
</feature>
<proteinExistence type="predicted"/>
<evidence type="ECO:0008006" key="5">
    <source>
        <dbReference type="Google" id="ProtNLM"/>
    </source>
</evidence>
<feature type="region of interest" description="Disordered" evidence="1">
    <location>
        <begin position="1"/>
        <end position="21"/>
    </location>
</feature>
<dbReference type="EMBL" id="WSTA01000143">
    <property type="protein sequence ID" value="MWC00412.1"/>
    <property type="molecule type" value="Genomic_DNA"/>
</dbReference>
<dbReference type="AlphaFoldDB" id="A0A6I4P1X4"/>
<evidence type="ECO:0000313" key="4">
    <source>
        <dbReference type="Proteomes" id="UP000438182"/>
    </source>
</evidence>
<organism evidence="3 4">
    <name type="scientific">Agromyces seonyuensis</name>
    <dbReference type="NCBI Taxonomy" id="2662446"/>
    <lineage>
        <taxon>Bacteria</taxon>
        <taxon>Bacillati</taxon>
        <taxon>Actinomycetota</taxon>
        <taxon>Actinomycetes</taxon>
        <taxon>Micrococcales</taxon>
        <taxon>Microbacteriaceae</taxon>
        <taxon>Agromyces</taxon>
    </lineage>
</organism>
<protein>
    <recommendedName>
        <fullName evidence="5">Glycosyltransferase RgtA/B/C/D-like domain-containing protein</fullName>
    </recommendedName>
</protein>
<feature type="transmembrane region" description="Helical" evidence="2">
    <location>
        <begin position="376"/>
        <end position="396"/>
    </location>
</feature>
<keyword evidence="4" id="KW-1185">Reference proteome</keyword>
<reference evidence="3 4" key="1">
    <citation type="submission" date="2019-12" db="EMBL/GenBank/DDBJ databases">
        <authorList>
            <person name="Kim Y.S."/>
        </authorList>
    </citation>
    <scope>NUCLEOTIDE SEQUENCE [LARGE SCALE GENOMIC DNA]</scope>
    <source>
        <strain evidence="3 4">MMS17-SY077</strain>
    </source>
</reference>
<keyword evidence="2" id="KW-0812">Transmembrane</keyword>
<feature type="transmembrane region" description="Helical" evidence="2">
    <location>
        <begin position="246"/>
        <end position="268"/>
    </location>
</feature>
<dbReference type="Proteomes" id="UP000438182">
    <property type="component" value="Unassembled WGS sequence"/>
</dbReference>
<sequence>MTPASDVGSIEAPTTPIDTARTGTTHRFGRFVERRAVLLAAVLIAAVCAVQVLLGIVPTRIYAQDLFIFMDGAWRLASGQLPQQDFYAGFGVLLWRPLQLAFTLTGFDASGMGIARALFTGVVGVWTLLLLRRRVPGWVLLVATAASLVLTSAARPIGEHADLLSNAMFYNRIGFAVVFIILLDTMFLAGLWPAFTRTPVGDGLWRGVSTGAAVVALALLKVSFVIPAVLIAAAGLLIWRTSRRHLLGIAAGGVGVALAGLALGWRPVPWIVEMARLSRARSTSVLDSVALVVADDGLLLAFVLALCFGLLAVVVAPRPLVLRYLASTLVVVGADVYARATNMQRGDLPLTAVWALVGAILLVGYATSVRPPRARAIAAIGAALAVLVPVAVPYFARDARSTMLAARTVVLGEADSPRIDAPRLAGFDTAFWTGSKTENGALYVAIIDDGLALAERYSDPDESIGSLGFSNPFSVALGRPAAHGGAPWLHPDNNFPKDGPIDAEVLVGEPEVLLVPAYREIASDGDAHRFDEVLDDYDLVGSSPYWTIYRHDPR</sequence>
<name>A0A6I4P1X4_9MICO</name>
<feature type="transmembrane region" description="Helical" evidence="2">
    <location>
        <begin position="36"/>
        <end position="57"/>
    </location>
</feature>
<feature type="transmembrane region" description="Helical" evidence="2">
    <location>
        <begin position="114"/>
        <end position="131"/>
    </location>
</feature>
<gene>
    <name evidence="3" type="ORF">GB864_17885</name>
</gene>